<gene>
    <name evidence="1" type="ORF">JCM31447_29930</name>
</gene>
<name>A0A4P2W047_FLUSA</name>
<protein>
    <submittedName>
        <fullName evidence="1">Follicular epithelium yolk protein subunit</fullName>
    </submittedName>
</protein>
<dbReference type="Gene3D" id="2.170.15.10">
    <property type="entry name" value="Proaerolysin, chain A, domain 3"/>
    <property type="match status" value="1"/>
</dbReference>
<evidence type="ECO:0000313" key="2">
    <source>
        <dbReference type="Proteomes" id="UP000291236"/>
    </source>
</evidence>
<dbReference type="AlphaFoldDB" id="A0A4P2W047"/>
<dbReference type="Proteomes" id="UP000291236">
    <property type="component" value="Chromosome"/>
</dbReference>
<dbReference type="EMBL" id="AP019368">
    <property type="protein sequence ID" value="BBH54522.1"/>
    <property type="molecule type" value="Genomic_DNA"/>
</dbReference>
<sequence length="296" mass="32306">MTISVNIKAGNTIADSKVNVEGFEKYVITSAERNSFGFGTDSLLKEAIGKLMGKNPDYAYLTKNQTELYNKYNWSEVTVILNAKSTEILELSSKPSIIKTQTFRNNSSVTAVCNASISSQITNTVTSTWSSSNSVSFNEKVKCKATFLGLGIEEETTFGYSYNWGQGGSNSQTETIGSTSGFSVTLNPGVSVQANLISSKGTMKIRIVYTATLIGETVFDYSNTYNGHHYYASSINDVIERAGSPRSVDITEEIDIDYYSNSQIDIIDAEGKITNSFFSNKPSICSEFVSEPINNA</sequence>
<dbReference type="SUPFAM" id="SSF56973">
    <property type="entry name" value="Aerolisin/ETX pore-forming domain"/>
    <property type="match status" value="1"/>
</dbReference>
<proteinExistence type="predicted"/>
<dbReference type="KEGG" id="sbf:JCM31447_29930"/>
<evidence type="ECO:0000313" key="1">
    <source>
        <dbReference type="EMBL" id="BBH54522.1"/>
    </source>
</evidence>
<dbReference type="CDD" id="cd20235">
    <property type="entry name" value="PFM_spherulin-2a-like"/>
    <property type="match status" value="1"/>
</dbReference>
<organism evidence="1 2">
    <name type="scientific">Fluviispira sanaruensis</name>
    <dbReference type="NCBI Taxonomy" id="2493639"/>
    <lineage>
        <taxon>Bacteria</taxon>
        <taxon>Pseudomonadati</taxon>
        <taxon>Bdellovibrionota</taxon>
        <taxon>Oligoflexia</taxon>
        <taxon>Silvanigrellales</taxon>
        <taxon>Silvanigrellaceae</taxon>
        <taxon>Fluviispira</taxon>
    </lineage>
</organism>
<accession>A0A4P2W047</accession>
<reference evidence="1 2" key="1">
    <citation type="submission" date="2018-12" db="EMBL/GenBank/DDBJ databases">
        <title>Rubrispira sanarue gen. nov., sp., nov., a member of the order Silvanigrellales, isolated from a brackish lake in Hamamatsu Japan.</title>
        <authorList>
            <person name="Maejima Y."/>
            <person name="Iino T."/>
            <person name="Muraguchi Y."/>
            <person name="Fukuda K."/>
            <person name="Nojiri H."/>
            <person name="Ohkuma M."/>
            <person name="Moriuchi R."/>
            <person name="Dohra H."/>
            <person name="Kimbara K."/>
            <person name="Shintani M."/>
        </authorList>
    </citation>
    <scope>NUCLEOTIDE SEQUENCE [LARGE SCALE GENOMIC DNA]</scope>
    <source>
        <strain evidence="1 2">RF1110005</strain>
    </source>
</reference>
<keyword evidence="2" id="KW-1185">Reference proteome</keyword>
<dbReference type="RefSeq" id="WP_130612420.1">
    <property type="nucleotide sequence ID" value="NZ_AP019368.1"/>
</dbReference>
<dbReference type="OrthoDB" id="3668814at2"/>